<evidence type="ECO:0008006" key="4">
    <source>
        <dbReference type="Google" id="ProtNLM"/>
    </source>
</evidence>
<dbReference type="AlphaFoldDB" id="G7IYV1"/>
<reference evidence="1 3" key="1">
    <citation type="journal article" date="2011" name="Nature">
        <title>The Medicago genome provides insight into the evolution of rhizobial symbioses.</title>
        <authorList>
            <person name="Young N.D."/>
            <person name="Debelle F."/>
            <person name="Oldroyd G.E."/>
            <person name="Geurts R."/>
            <person name="Cannon S.B."/>
            <person name="Udvardi M.K."/>
            <person name="Benedito V.A."/>
            <person name="Mayer K.F."/>
            <person name="Gouzy J."/>
            <person name="Schoof H."/>
            <person name="Van de Peer Y."/>
            <person name="Proost S."/>
            <person name="Cook D.R."/>
            <person name="Meyers B.C."/>
            <person name="Spannagl M."/>
            <person name="Cheung F."/>
            <person name="De Mita S."/>
            <person name="Krishnakumar V."/>
            <person name="Gundlach H."/>
            <person name="Zhou S."/>
            <person name="Mudge J."/>
            <person name="Bharti A.K."/>
            <person name="Murray J.D."/>
            <person name="Naoumkina M.A."/>
            <person name="Rosen B."/>
            <person name="Silverstein K.A."/>
            <person name="Tang H."/>
            <person name="Rombauts S."/>
            <person name="Zhao P.X."/>
            <person name="Zhou P."/>
            <person name="Barbe V."/>
            <person name="Bardou P."/>
            <person name="Bechner M."/>
            <person name="Bellec A."/>
            <person name="Berger A."/>
            <person name="Berges H."/>
            <person name="Bidwell S."/>
            <person name="Bisseling T."/>
            <person name="Choisne N."/>
            <person name="Couloux A."/>
            <person name="Denny R."/>
            <person name="Deshpande S."/>
            <person name="Dai X."/>
            <person name="Doyle J.J."/>
            <person name="Dudez A.M."/>
            <person name="Farmer A.D."/>
            <person name="Fouteau S."/>
            <person name="Franken C."/>
            <person name="Gibelin C."/>
            <person name="Gish J."/>
            <person name="Goldstein S."/>
            <person name="Gonzalez A.J."/>
            <person name="Green P.J."/>
            <person name="Hallab A."/>
            <person name="Hartog M."/>
            <person name="Hua A."/>
            <person name="Humphray S.J."/>
            <person name="Jeong D.H."/>
            <person name="Jing Y."/>
            <person name="Jocker A."/>
            <person name="Kenton S.M."/>
            <person name="Kim D.J."/>
            <person name="Klee K."/>
            <person name="Lai H."/>
            <person name="Lang C."/>
            <person name="Lin S."/>
            <person name="Macmil S.L."/>
            <person name="Magdelenat G."/>
            <person name="Matthews L."/>
            <person name="McCorrison J."/>
            <person name="Monaghan E.L."/>
            <person name="Mun J.H."/>
            <person name="Najar F.Z."/>
            <person name="Nicholson C."/>
            <person name="Noirot C."/>
            <person name="O'Bleness M."/>
            <person name="Paule C.R."/>
            <person name="Poulain J."/>
            <person name="Prion F."/>
            <person name="Qin B."/>
            <person name="Qu C."/>
            <person name="Retzel E.F."/>
            <person name="Riddle C."/>
            <person name="Sallet E."/>
            <person name="Samain S."/>
            <person name="Samson N."/>
            <person name="Sanders I."/>
            <person name="Saurat O."/>
            <person name="Scarpelli C."/>
            <person name="Schiex T."/>
            <person name="Segurens B."/>
            <person name="Severin A.J."/>
            <person name="Sherrier D.J."/>
            <person name="Shi R."/>
            <person name="Sims S."/>
            <person name="Singer S.R."/>
            <person name="Sinharoy S."/>
            <person name="Sterck L."/>
            <person name="Viollet A."/>
            <person name="Wang B.B."/>
            <person name="Wang K."/>
            <person name="Wang M."/>
            <person name="Wang X."/>
            <person name="Warfsmann J."/>
            <person name="Weissenbach J."/>
            <person name="White D.D."/>
            <person name="White J.D."/>
            <person name="Wiley G.B."/>
            <person name="Wincker P."/>
            <person name="Xing Y."/>
            <person name="Yang L."/>
            <person name="Yao Z."/>
            <person name="Ying F."/>
            <person name="Zhai J."/>
            <person name="Zhou L."/>
            <person name="Zuber A."/>
            <person name="Denarie J."/>
            <person name="Dixon R.A."/>
            <person name="May G.D."/>
            <person name="Schwartz D.C."/>
            <person name="Rogers J."/>
            <person name="Quetier F."/>
            <person name="Town C.D."/>
            <person name="Roe B.A."/>
        </authorList>
    </citation>
    <scope>NUCLEOTIDE SEQUENCE [LARGE SCALE GENOMIC DNA]</scope>
    <source>
        <strain evidence="1">A17</strain>
        <strain evidence="2 3">cv. Jemalong A17</strain>
    </source>
</reference>
<dbReference type="PaxDb" id="3880-AES68870"/>
<keyword evidence="3" id="KW-1185">Reference proteome</keyword>
<protein>
    <recommendedName>
        <fullName evidence="4">Reverse transcriptase zinc-binding domain-containing protein</fullName>
    </recommendedName>
</protein>
<evidence type="ECO:0000313" key="2">
    <source>
        <dbReference type="EnsemblPlants" id="AES68870"/>
    </source>
</evidence>
<gene>
    <name evidence="1" type="ordered locus">MTR_3g017430</name>
</gene>
<name>G7IYV1_MEDTR</name>
<dbReference type="EnsemblPlants" id="AES68870">
    <property type="protein sequence ID" value="AES68870"/>
    <property type="gene ID" value="MTR_3g017430"/>
</dbReference>
<evidence type="ECO:0000313" key="1">
    <source>
        <dbReference type="EMBL" id="AES68870.1"/>
    </source>
</evidence>
<sequence>MSYIFNKRGILQVADARCVSGCDTDESASHLFLHCEVFGSLWQHIRSWIGVNGVDPQNITQHFYQFTHYTCHSKARKLVKFSSRVYLGKQVEVNSRVAKPWLVEIEISGGQ</sequence>
<accession>G7IYV1</accession>
<organism evidence="1 3">
    <name type="scientific">Medicago truncatula</name>
    <name type="common">Barrel medic</name>
    <name type="synonym">Medicago tribuloides</name>
    <dbReference type="NCBI Taxonomy" id="3880"/>
    <lineage>
        <taxon>Eukaryota</taxon>
        <taxon>Viridiplantae</taxon>
        <taxon>Streptophyta</taxon>
        <taxon>Embryophyta</taxon>
        <taxon>Tracheophyta</taxon>
        <taxon>Spermatophyta</taxon>
        <taxon>Magnoliopsida</taxon>
        <taxon>eudicotyledons</taxon>
        <taxon>Gunneridae</taxon>
        <taxon>Pentapetalae</taxon>
        <taxon>rosids</taxon>
        <taxon>fabids</taxon>
        <taxon>Fabales</taxon>
        <taxon>Fabaceae</taxon>
        <taxon>Papilionoideae</taxon>
        <taxon>50 kb inversion clade</taxon>
        <taxon>NPAAA clade</taxon>
        <taxon>Hologalegina</taxon>
        <taxon>IRL clade</taxon>
        <taxon>Trifolieae</taxon>
        <taxon>Medicago</taxon>
    </lineage>
</organism>
<dbReference type="EMBL" id="CM001219">
    <property type="protein sequence ID" value="AES68870.1"/>
    <property type="molecule type" value="Genomic_DNA"/>
</dbReference>
<evidence type="ECO:0000313" key="3">
    <source>
        <dbReference type="Proteomes" id="UP000002051"/>
    </source>
</evidence>
<dbReference type="HOGENOM" id="CLU_2162146_0_0_1"/>
<reference evidence="1 3" key="2">
    <citation type="journal article" date="2014" name="BMC Genomics">
        <title>An improved genome release (version Mt4.0) for the model legume Medicago truncatula.</title>
        <authorList>
            <person name="Tang H."/>
            <person name="Krishnakumar V."/>
            <person name="Bidwell S."/>
            <person name="Rosen B."/>
            <person name="Chan A."/>
            <person name="Zhou S."/>
            <person name="Gentzbittel L."/>
            <person name="Childs K.L."/>
            <person name="Yandell M."/>
            <person name="Gundlach H."/>
            <person name="Mayer K.F."/>
            <person name="Schwartz D.C."/>
            <person name="Town C.D."/>
        </authorList>
    </citation>
    <scope>GENOME REANNOTATION</scope>
    <source>
        <strain evidence="2 3">cv. Jemalong A17</strain>
    </source>
</reference>
<reference evidence="2" key="3">
    <citation type="submission" date="2015-04" db="UniProtKB">
        <authorList>
            <consortium name="EnsemblPlants"/>
        </authorList>
    </citation>
    <scope>IDENTIFICATION</scope>
    <source>
        <strain evidence="2">cv. Jemalong A17</strain>
    </source>
</reference>
<proteinExistence type="predicted"/>
<dbReference type="Proteomes" id="UP000002051">
    <property type="component" value="Chromosome 3"/>
</dbReference>